<feature type="non-terminal residue" evidence="1">
    <location>
        <position position="245"/>
    </location>
</feature>
<evidence type="ECO:0000313" key="1">
    <source>
        <dbReference type="EMBL" id="SVB58511.1"/>
    </source>
</evidence>
<sequence>MTTRTRTLSLAMICLMVFSTTLVHAATISTFANGNTEVDVELRNQGIWGDDLTAGISMPAGETVNSAGLIVGTDYAVHNDTQSIDSSLVANGEIWNPMFNGGMTQFSSSTDFTYNEEYLKLTSQGYNADFESHPEGWTAGPEQGLPPLSANWGHSHQENNMLAQGCGIGEWCWGTDFENPDYTANLPGAGEYDMVLTSASFFVHPGKADLSFRSFHSLYYREAGTNQYYYDDCAYVAVKNSTNNV</sequence>
<name>A0A382F8T9_9ZZZZ</name>
<dbReference type="AlphaFoldDB" id="A0A382F8T9"/>
<proteinExistence type="predicted"/>
<reference evidence="1" key="1">
    <citation type="submission" date="2018-05" db="EMBL/GenBank/DDBJ databases">
        <authorList>
            <person name="Lanie J.A."/>
            <person name="Ng W.-L."/>
            <person name="Kazmierczak K.M."/>
            <person name="Andrzejewski T.M."/>
            <person name="Davidsen T.M."/>
            <person name="Wayne K.J."/>
            <person name="Tettelin H."/>
            <person name="Glass J.I."/>
            <person name="Rusch D."/>
            <person name="Podicherti R."/>
            <person name="Tsui H.-C.T."/>
            <person name="Winkler M.E."/>
        </authorList>
    </citation>
    <scope>NUCLEOTIDE SEQUENCE</scope>
</reference>
<organism evidence="1">
    <name type="scientific">marine metagenome</name>
    <dbReference type="NCBI Taxonomy" id="408172"/>
    <lineage>
        <taxon>unclassified sequences</taxon>
        <taxon>metagenomes</taxon>
        <taxon>ecological metagenomes</taxon>
    </lineage>
</organism>
<accession>A0A382F8T9</accession>
<gene>
    <name evidence="1" type="ORF">METZ01_LOCUS211365</name>
</gene>
<dbReference type="EMBL" id="UINC01048228">
    <property type="protein sequence ID" value="SVB58511.1"/>
    <property type="molecule type" value="Genomic_DNA"/>
</dbReference>
<protein>
    <submittedName>
        <fullName evidence="1">Uncharacterized protein</fullName>
    </submittedName>
</protein>